<dbReference type="Gene3D" id="3.30.450.380">
    <property type="match status" value="1"/>
</dbReference>
<dbReference type="InterPro" id="IPR050921">
    <property type="entry name" value="T4SS_GSP_E_ATPase"/>
</dbReference>
<proteinExistence type="inferred from homology"/>
<evidence type="ECO:0000259" key="2">
    <source>
        <dbReference type="Pfam" id="PF00437"/>
    </source>
</evidence>
<dbReference type="PANTHER" id="PTHR30486">
    <property type="entry name" value="TWITCHING MOTILITY PROTEIN PILT"/>
    <property type="match status" value="1"/>
</dbReference>
<dbReference type="PANTHER" id="PTHR30486:SF15">
    <property type="entry name" value="TYPE II_IV SECRETION SYSTEM ATPASE"/>
    <property type="match status" value="1"/>
</dbReference>
<dbReference type="Gene3D" id="3.40.50.300">
    <property type="entry name" value="P-loop containing nucleotide triphosphate hydrolases"/>
    <property type="match status" value="1"/>
</dbReference>
<dbReference type="KEGG" id="ctes:O987_26605"/>
<evidence type="ECO:0000313" key="4">
    <source>
        <dbReference type="Proteomes" id="UP000028782"/>
    </source>
</evidence>
<dbReference type="InterPro" id="IPR001482">
    <property type="entry name" value="T2SS/T4SS_dom"/>
</dbReference>
<dbReference type="HOGENOM" id="CLU_005379_4_1_4"/>
<dbReference type="SUPFAM" id="SSF52540">
    <property type="entry name" value="P-loop containing nucleoside triphosphate hydrolases"/>
    <property type="match status" value="1"/>
</dbReference>
<dbReference type="InterPro" id="IPR027417">
    <property type="entry name" value="P-loop_NTPase"/>
</dbReference>
<dbReference type="Pfam" id="PF00437">
    <property type="entry name" value="T2SSE"/>
    <property type="match status" value="1"/>
</dbReference>
<evidence type="ECO:0000256" key="1">
    <source>
        <dbReference type="ARBA" id="ARBA00006611"/>
    </source>
</evidence>
<protein>
    <submittedName>
        <fullName evidence="3">Flp pilus assembly ATPase CpaF</fullName>
    </submittedName>
</protein>
<dbReference type="GO" id="GO:0016887">
    <property type="term" value="F:ATP hydrolysis activity"/>
    <property type="evidence" value="ECO:0007669"/>
    <property type="project" value="InterPro"/>
</dbReference>
<feature type="domain" description="Bacterial type II secretion system protein E" evidence="2">
    <location>
        <begin position="86"/>
        <end position="365"/>
    </location>
</feature>
<organism evidence="3 4">
    <name type="scientific">Comamonas testosteroni TK102</name>
    <dbReference type="NCBI Taxonomy" id="1392005"/>
    <lineage>
        <taxon>Bacteria</taxon>
        <taxon>Pseudomonadati</taxon>
        <taxon>Pseudomonadota</taxon>
        <taxon>Betaproteobacteria</taxon>
        <taxon>Burkholderiales</taxon>
        <taxon>Comamonadaceae</taxon>
        <taxon>Comamonas</taxon>
    </lineage>
</organism>
<dbReference type="CDD" id="cd01130">
    <property type="entry name" value="VirB11-like_ATPase"/>
    <property type="match status" value="1"/>
</dbReference>
<comment type="similarity">
    <text evidence="1">Belongs to the GSP E family.</text>
</comment>
<dbReference type="EMBL" id="CP006704">
    <property type="protein sequence ID" value="AIJ49387.1"/>
    <property type="molecule type" value="Genomic_DNA"/>
</dbReference>
<dbReference type="AlphaFoldDB" id="A0A076Q104"/>
<accession>A0A076Q104</accession>
<sequence>MSMDIVFAEKSSHFSDSKQLLLIKNVAHEHLLTRVEELGAVFAKWSTSRVRQFVHQELEQFVRQQRFPVNDEEVQWIAQALNKELSGLGPLDDLMADPEVEDILINGYQRVFVSRKGILQQEALHFTDNAHVLRIVRRIISPLGRRLDESTPMVDARLPDGGRINVVIEPLSLDGPAVSIRKFRNDPLRVQDLVDFGTMDEGMARLLELAVRERCNILISGGTSCGKTSMLNAIAGFIPGNERVVTIEDTAELTLPHPHVVRMESRPGGFEGAGVVSIRDLLRNSLRMRPDRIVVGEVRGAEVLEMLQAMNTGHDGSMATIHASSPRECLHRMEMLAGFAGFQGSEVSLRRQIANALDFIVQISRLPNGKRRITSITEVTGIIDSVIATQELYRHELLPQPDGEDLERWTTLGMVPHTPKLARYRAVLQHAGGNGANHGGLRHG</sequence>
<evidence type="ECO:0000313" key="3">
    <source>
        <dbReference type="EMBL" id="AIJ49387.1"/>
    </source>
</evidence>
<name>A0A076Q104_COMTE</name>
<reference evidence="3 4" key="1">
    <citation type="journal article" date="2014" name="Genome Announc.">
        <title>Complete Genome Sequence of Polychlorinated Biphenyl Degrader Comamonas testosteroni TK102 (NBRC 109938).</title>
        <authorList>
            <person name="Fukuda K."/>
            <person name="Hosoyama A."/>
            <person name="Tsuchikane K."/>
            <person name="Ohji S."/>
            <person name="Yamazoe A."/>
            <person name="Fujita N."/>
            <person name="Shintani M."/>
            <person name="Kimbara K."/>
        </authorList>
    </citation>
    <scope>NUCLEOTIDE SEQUENCE [LARGE SCALE GENOMIC DNA]</scope>
    <source>
        <strain evidence="3">TK102</strain>
    </source>
</reference>
<gene>
    <name evidence="3" type="ORF">O987_26605</name>
</gene>
<dbReference type="Proteomes" id="UP000028782">
    <property type="component" value="Chromosome"/>
</dbReference>
<dbReference type="RefSeq" id="WP_043375599.1">
    <property type="nucleotide sequence ID" value="NZ_CP006704.1"/>
</dbReference>